<keyword evidence="1" id="KW-1133">Transmembrane helix</keyword>
<keyword evidence="1" id="KW-0472">Membrane</keyword>
<evidence type="ECO:0000313" key="3">
    <source>
        <dbReference type="Proteomes" id="UP001229836"/>
    </source>
</evidence>
<dbReference type="Proteomes" id="UP001229836">
    <property type="component" value="Chromosome"/>
</dbReference>
<dbReference type="RefSeq" id="WP_283268350.1">
    <property type="nucleotide sequence ID" value="NZ_CP125669.1"/>
</dbReference>
<keyword evidence="3" id="KW-1185">Reference proteome</keyword>
<evidence type="ECO:0000313" key="2">
    <source>
        <dbReference type="EMBL" id="WHP06759.1"/>
    </source>
</evidence>
<feature type="transmembrane region" description="Helical" evidence="1">
    <location>
        <begin position="101"/>
        <end position="123"/>
    </location>
</feature>
<reference evidence="2 3" key="1">
    <citation type="submission" date="2023-05" db="EMBL/GenBank/DDBJ databases">
        <title>The complete genome of Acinetobacter sp. nov KCTC 92772.</title>
        <authorList>
            <person name="Zhou G."/>
        </authorList>
    </citation>
    <scope>NUCLEOTIDE SEQUENCE [LARGE SCALE GENOMIC DNA]</scope>
    <source>
        <strain evidence="2 3">KCTC 92772</strain>
    </source>
</reference>
<protein>
    <submittedName>
        <fullName evidence="2">Uncharacterized protein</fullName>
    </submittedName>
</protein>
<organism evidence="2 3">
    <name type="scientific">Acinetobacter corruptisaponis</name>
    <dbReference type="NCBI Taxonomy" id="3045147"/>
    <lineage>
        <taxon>Bacteria</taxon>
        <taxon>Pseudomonadati</taxon>
        <taxon>Pseudomonadota</taxon>
        <taxon>Gammaproteobacteria</taxon>
        <taxon>Moraxellales</taxon>
        <taxon>Moraxellaceae</taxon>
        <taxon>Acinetobacter</taxon>
    </lineage>
</organism>
<gene>
    <name evidence="2" type="ORF">QLH32_04620</name>
</gene>
<dbReference type="EMBL" id="CP125669">
    <property type="protein sequence ID" value="WHP06759.1"/>
    <property type="molecule type" value="Genomic_DNA"/>
</dbReference>
<sequence>MSNCPSCQSKNTKTLAMIWAGGSRTGQSGFGGVSVSTSGRISVGGGRGRSSSQSHLAAGCAPPKNSSMPKIVVAVLFLMFAMPLLKGVLSVFSEPKLMDGILNFIICAPLLGLLIWGLVKLYAKMESQNKTALSNYSKTWMCLRCGTQFIPND</sequence>
<feature type="transmembrane region" description="Helical" evidence="1">
    <location>
        <begin position="71"/>
        <end position="89"/>
    </location>
</feature>
<accession>A0ABY8SAQ3</accession>
<proteinExistence type="predicted"/>
<evidence type="ECO:0000256" key="1">
    <source>
        <dbReference type="SAM" id="Phobius"/>
    </source>
</evidence>
<name>A0ABY8SAQ3_9GAMM</name>
<keyword evidence="1" id="KW-0812">Transmembrane</keyword>